<dbReference type="EMBL" id="PCWO01000034">
    <property type="protein sequence ID" value="PIR04809.1"/>
    <property type="molecule type" value="Genomic_DNA"/>
</dbReference>
<dbReference type="AlphaFoldDB" id="A0A2H0N7D2"/>
<keyword evidence="1" id="KW-0472">Membrane</keyword>
<gene>
    <name evidence="2" type="ORF">COV57_02420</name>
</gene>
<feature type="transmembrane region" description="Helical" evidence="1">
    <location>
        <begin position="63"/>
        <end position="84"/>
    </location>
</feature>
<name>A0A2H0N7D2_9BACT</name>
<comment type="caution">
    <text evidence="2">The sequence shown here is derived from an EMBL/GenBank/DDBJ whole genome shotgun (WGS) entry which is preliminary data.</text>
</comment>
<sequence>MSLETKERDLYSRFGMPKKDTIKNKKTLDSEILADVKFKPLDLRGYNNEKKNKIPNISAWKKWLGFLVTVVFVVSVLTGSFYLWKALNSSGVNVDINVEEEVVRIGVPFKVSITVANETGRVINNAKIAITLPDNLVLLDGDSAQKIISRDIGDIGVAVVIRESVDLVAVSGEKTLQDLEATVFYESGSISSTYEAYGRSSIVLEDAVIEIDIETPKKVFSGERFDTIIRYSNNSGIEVEDVEIELLTPNAFNIESVLPKKDDNSLIWKFDKIIDSEGELTVVGSMVLPAESFFDLTVKVSAVLRGKKYVILEKSTSLSIEASPLSLSMHLNDKDDYVAKLGDLLNYTLVYENNTNIGLRDVIITTRLNGDMFNYNTLKSNGFFNFSKKEIVWNASSKNDLALIKPGESGTVSFSINALDAYPITRLNDKNFNLLVESSIESPTVPENVAANMTTSIADLTTKVAGKAEVDVKVLFRDANSGFVNSGNLPLKVDTPTQFTVHMIIKNYSTDISNVKLKSSLAPGVKWTGNVKSTISSSPIFNERTGEIEWHIGNVVATKGVISDPIEAIFQVEVVPSLTNVSNYVLIVRDTEISAVDNFTSLELFNKHKAVDSSLTDDPTVNITDGKVGQ</sequence>
<keyword evidence="1" id="KW-0812">Transmembrane</keyword>
<evidence type="ECO:0008006" key="4">
    <source>
        <dbReference type="Google" id="ProtNLM"/>
    </source>
</evidence>
<evidence type="ECO:0000313" key="2">
    <source>
        <dbReference type="EMBL" id="PIR04809.1"/>
    </source>
</evidence>
<proteinExistence type="predicted"/>
<evidence type="ECO:0000256" key="1">
    <source>
        <dbReference type="SAM" id="Phobius"/>
    </source>
</evidence>
<reference evidence="2 3" key="1">
    <citation type="submission" date="2017-09" db="EMBL/GenBank/DDBJ databases">
        <title>Depth-based differentiation of microbial function through sediment-hosted aquifers and enrichment of novel symbionts in the deep terrestrial subsurface.</title>
        <authorList>
            <person name="Probst A.J."/>
            <person name="Ladd B."/>
            <person name="Jarett J.K."/>
            <person name="Geller-Mcgrath D.E."/>
            <person name="Sieber C.M."/>
            <person name="Emerson J.B."/>
            <person name="Anantharaman K."/>
            <person name="Thomas B.C."/>
            <person name="Malmstrom R."/>
            <person name="Stieglmeier M."/>
            <person name="Klingl A."/>
            <person name="Woyke T."/>
            <person name="Ryan C.M."/>
            <person name="Banfield J.F."/>
        </authorList>
    </citation>
    <scope>NUCLEOTIDE SEQUENCE [LARGE SCALE GENOMIC DNA]</scope>
    <source>
        <strain evidence="2">CG11_big_fil_rev_8_21_14_0_20_35_14</strain>
    </source>
</reference>
<organism evidence="2 3">
    <name type="scientific">Candidatus Liptonbacteria bacterium CG11_big_fil_rev_8_21_14_0_20_35_14</name>
    <dbReference type="NCBI Taxonomy" id="1974634"/>
    <lineage>
        <taxon>Bacteria</taxon>
        <taxon>Candidatus Liptoniibacteriota</taxon>
    </lineage>
</organism>
<dbReference type="Proteomes" id="UP000229893">
    <property type="component" value="Unassembled WGS sequence"/>
</dbReference>
<protein>
    <recommendedName>
        <fullName evidence="4">DUF11 domain-containing protein</fullName>
    </recommendedName>
</protein>
<accession>A0A2H0N7D2</accession>
<keyword evidence="1" id="KW-1133">Transmembrane helix</keyword>
<evidence type="ECO:0000313" key="3">
    <source>
        <dbReference type="Proteomes" id="UP000229893"/>
    </source>
</evidence>